<dbReference type="AlphaFoldDB" id="A0A5C6Q6U9"/>
<keyword evidence="8" id="KW-1185">Reference proteome</keyword>
<dbReference type="GO" id="GO:0005324">
    <property type="term" value="F:long-chain fatty acid transmembrane transporter activity"/>
    <property type="evidence" value="ECO:0007669"/>
    <property type="project" value="TreeGrafter"/>
</dbReference>
<dbReference type="EMBL" id="VOLT01000014">
    <property type="protein sequence ID" value="TWX64307.1"/>
    <property type="molecule type" value="Genomic_DNA"/>
</dbReference>
<protein>
    <submittedName>
        <fullName evidence="7">AMP-binding protein</fullName>
    </submittedName>
</protein>
<comment type="caution">
    <text evidence="7">The sequence shown here is derived from an EMBL/GenBank/DDBJ whole genome shotgun (WGS) entry which is preliminary data.</text>
</comment>
<dbReference type="Gene3D" id="3.30.300.30">
    <property type="match status" value="1"/>
</dbReference>
<evidence type="ECO:0000313" key="7">
    <source>
        <dbReference type="EMBL" id="TWX64307.1"/>
    </source>
</evidence>
<keyword evidence="2" id="KW-0436">Ligase</keyword>
<accession>A0A5C6Q6U9</accession>
<dbReference type="InterPro" id="IPR045851">
    <property type="entry name" value="AMP-bd_C_sf"/>
</dbReference>
<feature type="domain" description="AMP-binding enzyme C-terminal" evidence="6">
    <location>
        <begin position="434"/>
        <end position="511"/>
    </location>
</feature>
<dbReference type="GO" id="GO:0004467">
    <property type="term" value="F:long-chain fatty acid-CoA ligase activity"/>
    <property type="evidence" value="ECO:0007669"/>
    <property type="project" value="TreeGrafter"/>
</dbReference>
<dbReference type="InterPro" id="IPR000873">
    <property type="entry name" value="AMP-dep_synth/lig_dom"/>
</dbReference>
<evidence type="ECO:0000259" key="5">
    <source>
        <dbReference type="Pfam" id="PF00501"/>
    </source>
</evidence>
<evidence type="ECO:0000256" key="4">
    <source>
        <dbReference type="ARBA" id="ARBA00022840"/>
    </source>
</evidence>
<proteinExistence type="inferred from homology"/>
<keyword evidence="4" id="KW-0067">ATP-binding</keyword>
<dbReference type="Pfam" id="PF13193">
    <property type="entry name" value="AMP-binding_C"/>
    <property type="match status" value="1"/>
</dbReference>
<feature type="domain" description="AMP-dependent synthetase/ligase" evidence="5">
    <location>
        <begin position="40"/>
        <end position="372"/>
    </location>
</feature>
<comment type="similarity">
    <text evidence="1">Belongs to the ATP-dependent AMP-binding enzyme family.</text>
</comment>
<dbReference type="PANTHER" id="PTHR43107:SF15">
    <property type="entry name" value="FATTY ACID TRANSPORT PROTEIN 3, ISOFORM A"/>
    <property type="match status" value="1"/>
</dbReference>
<evidence type="ECO:0000313" key="8">
    <source>
        <dbReference type="Proteomes" id="UP000321822"/>
    </source>
</evidence>
<dbReference type="Proteomes" id="UP000321822">
    <property type="component" value="Unassembled WGS sequence"/>
</dbReference>
<dbReference type="InterPro" id="IPR020845">
    <property type="entry name" value="AMP-binding_CS"/>
</dbReference>
<dbReference type="InterPro" id="IPR025110">
    <property type="entry name" value="AMP-bd_C"/>
</dbReference>
<name>A0A5C6Q6U9_9GAMM</name>
<evidence type="ECO:0000256" key="3">
    <source>
        <dbReference type="ARBA" id="ARBA00022741"/>
    </source>
</evidence>
<dbReference type="SUPFAM" id="SSF56801">
    <property type="entry name" value="Acetyl-CoA synthetase-like"/>
    <property type="match status" value="1"/>
</dbReference>
<organism evidence="7 8">
    <name type="scientific">Colwellia demingiae</name>
    <dbReference type="NCBI Taxonomy" id="89401"/>
    <lineage>
        <taxon>Bacteria</taxon>
        <taxon>Pseudomonadati</taxon>
        <taxon>Pseudomonadota</taxon>
        <taxon>Gammaproteobacteria</taxon>
        <taxon>Alteromonadales</taxon>
        <taxon>Colwelliaceae</taxon>
        <taxon>Colwellia</taxon>
    </lineage>
</organism>
<dbReference type="InterPro" id="IPR042099">
    <property type="entry name" value="ANL_N_sf"/>
</dbReference>
<keyword evidence="3" id="KW-0547">Nucleotide-binding</keyword>
<dbReference type="GO" id="GO:0005886">
    <property type="term" value="C:plasma membrane"/>
    <property type="evidence" value="ECO:0007669"/>
    <property type="project" value="TreeGrafter"/>
</dbReference>
<gene>
    <name evidence="7" type="ORF">ESZ36_20245</name>
</gene>
<evidence type="ECO:0000256" key="1">
    <source>
        <dbReference type="ARBA" id="ARBA00006432"/>
    </source>
</evidence>
<reference evidence="7 8" key="1">
    <citation type="submission" date="2019-07" db="EMBL/GenBank/DDBJ databases">
        <title>Genomes of sea-ice associated Colwellia species.</title>
        <authorList>
            <person name="Bowman J.P."/>
        </authorList>
    </citation>
    <scope>NUCLEOTIDE SEQUENCE [LARGE SCALE GENOMIC DNA]</scope>
    <source>
        <strain evidence="7 8">ACAM 459</strain>
    </source>
</reference>
<dbReference type="RefSeq" id="WP_146791236.1">
    <property type="nucleotide sequence ID" value="NZ_VOLT01000014.1"/>
</dbReference>
<evidence type="ECO:0000259" key="6">
    <source>
        <dbReference type="Pfam" id="PF13193"/>
    </source>
</evidence>
<dbReference type="GO" id="GO:0005524">
    <property type="term" value="F:ATP binding"/>
    <property type="evidence" value="ECO:0007669"/>
    <property type="project" value="UniProtKB-KW"/>
</dbReference>
<dbReference type="Gene3D" id="3.40.50.12780">
    <property type="entry name" value="N-terminal domain of ligase-like"/>
    <property type="match status" value="1"/>
</dbReference>
<sequence>MNHRDELILANLIANRVDTQPNLDVLTFIYIDSEGKIKEEVRSYQQLWDNAQRIAAGLNALGLKPGQSFALLMQNHPEVVESMIAASITGTIFVPIDPRVQGYKLKYMLEFSECHGVICADYALDNLYSVKSHLPSLNWVIQLDTGIQRSQNKLKLNIKEILDGEVPALPILSQDPDAPMQMLYTSGTTGDPKAILSSHRRFGDVVSLGTFLGMQENDRPYTGLSLTHANAQLLTLGVALKMGLRAVISRKFTKSRLWDITRQYGCTVFNLLGGMTTALFSEPAKPNDADNPVRYVLSAGMPTAVWDDFKQRFGVEIFEIYGAAEGGLTLNPLGLGPVGSIGKAPPTLEVRIVDEEDNECPRGTAGEIIFRNADGSAPKVTYFKNEEASHKKVSKGWLRMDDIGHMDEDNWLYFHYRKGGGIRRNGDFVNTAFVEKVVSENAQVSDVYVYGVPAASGAPGEKDIVAAIVAEPGIKFDADALFTACKDKLEANFVPTYLQLVDEIPKTASEKPQERFLLELFDTQSQRVFS</sequence>
<dbReference type="OrthoDB" id="9803968at2"/>
<dbReference type="Pfam" id="PF00501">
    <property type="entry name" value="AMP-binding"/>
    <property type="match status" value="1"/>
</dbReference>
<dbReference type="PANTHER" id="PTHR43107">
    <property type="entry name" value="LONG-CHAIN FATTY ACID TRANSPORT PROTEIN"/>
    <property type="match status" value="1"/>
</dbReference>
<dbReference type="PROSITE" id="PS00455">
    <property type="entry name" value="AMP_BINDING"/>
    <property type="match status" value="1"/>
</dbReference>
<dbReference type="GO" id="GO:0044539">
    <property type="term" value="P:long-chain fatty acid import into cell"/>
    <property type="evidence" value="ECO:0007669"/>
    <property type="project" value="TreeGrafter"/>
</dbReference>
<evidence type="ECO:0000256" key="2">
    <source>
        <dbReference type="ARBA" id="ARBA00022598"/>
    </source>
</evidence>